<dbReference type="PROSITE" id="PS51160">
    <property type="entry name" value="ACYLPHOSPHATASE_3"/>
    <property type="match status" value="1"/>
</dbReference>
<dbReference type="SUPFAM" id="SSF53067">
    <property type="entry name" value="Actin-like ATPase domain"/>
    <property type="match status" value="1"/>
</dbReference>
<dbReference type="Gene3D" id="3.30.110.120">
    <property type="match status" value="1"/>
</dbReference>
<dbReference type="InterPro" id="IPR001792">
    <property type="entry name" value="Acylphosphatase-like_dom"/>
</dbReference>
<dbReference type="GO" id="GO:0051604">
    <property type="term" value="P:protein maturation"/>
    <property type="evidence" value="ECO:0007669"/>
    <property type="project" value="TreeGrafter"/>
</dbReference>
<comment type="similarity">
    <text evidence="2 8">Belongs to the carbamoyltransferase HypF family.</text>
</comment>
<dbReference type="GO" id="GO:0016874">
    <property type="term" value="F:ligase activity"/>
    <property type="evidence" value="ECO:0007669"/>
    <property type="project" value="UniProtKB-UniRule"/>
</dbReference>
<reference evidence="12" key="1">
    <citation type="journal article" date="2020" name="mSystems">
        <title>Genome- and Community-Level Interaction Insights into Carbon Utilization and Element Cycling Functions of Hydrothermarchaeota in Hydrothermal Sediment.</title>
        <authorList>
            <person name="Zhou Z."/>
            <person name="Liu Y."/>
            <person name="Xu W."/>
            <person name="Pan J."/>
            <person name="Luo Z.H."/>
            <person name="Li M."/>
        </authorList>
    </citation>
    <scope>NUCLEOTIDE SEQUENCE [LARGE SCALE GENOMIC DNA]</scope>
    <source>
        <strain evidence="12">SpSt-125</strain>
    </source>
</reference>
<dbReference type="GO" id="GO:0016743">
    <property type="term" value="F:carboxyl- or carbamoyltransferase activity"/>
    <property type="evidence" value="ECO:0007669"/>
    <property type="project" value="UniProtKB-UniRule"/>
</dbReference>
<dbReference type="GO" id="GO:0008270">
    <property type="term" value="F:zinc ion binding"/>
    <property type="evidence" value="ECO:0007669"/>
    <property type="project" value="UniProtKB-KW"/>
</dbReference>
<evidence type="ECO:0000256" key="8">
    <source>
        <dbReference type="PIRNR" id="PIRNR006256"/>
    </source>
</evidence>
<dbReference type="SUPFAM" id="SSF54975">
    <property type="entry name" value="Acylphosphatase/BLUF domain-like"/>
    <property type="match status" value="1"/>
</dbReference>
<dbReference type="Gene3D" id="3.90.870.50">
    <property type="match status" value="1"/>
</dbReference>
<evidence type="ECO:0000259" key="11">
    <source>
        <dbReference type="PROSITE" id="PS51163"/>
    </source>
</evidence>
<comment type="caution">
    <text evidence="12">The sequence shown here is derived from an EMBL/GenBank/DDBJ whole genome shotgun (WGS) entry which is preliminary data.</text>
</comment>
<dbReference type="InterPro" id="IPR036046">
    <property type="entry name" value="Acylphosphatase-like_dom_sf"/>
</dbReference>
<comment type="catalytic activity">
    <reaction evidence="9">
        <text>an acyl phosphate + H2O = a carboxylate + phosphate + H(+)</text>
        <dbReference type="Rhea" id="RHEA:14965"/>
        <dbReference type="ChEBI" id="CHEBI:15377"/>
        <dbReference type="ChEBI" id="CHEBI:15378"/>
        <dbReference type="ChEBI" id="CHEBI:29067"/>
        <dbReference type="ChEBI" id="CHEBI:43474"/>
        <dbReference type="ChEBI" id="CHEBI:59918"/>
        <dbReference type="EC" id="3.6.1.7"/>
    </reaction>
</comment>
<keyword evidence="6" id="KW-0862">Zinc</keyword>
<evidence type="ECO:0000256" key="5">
    <source>
        <dbReference type="ARBA" id="ARBA00022771"/>
    </source>
</evidence>
<feature type="active site" evidence="9">
    <location>
        <position position="19"/>
    </location>
</feature>
<dbReference type="PIRSF" id="PIRSF006256">
    <property type="entry name" value="CMPcnvr_hdrg_mat"/>
    <property type="match status" value="1"/>
</dbReference>
<evidence type="ECO:0000313" key="12">
    <source>
        <dbReference type="EMBL" id="HEM67153.1"/>
    </source>
</evidence>
<evidence type="ECO:0000256" key="6">
    <source>
        <dbReference type="ARBA" id="ARBA00022833"/>
    </source>
</evidence>
<feature type="active site" evidence="9">
    <location>
        <position position="37"/>
    </location>
</feature>
<dbReference type="InterPro" id="IPR051060">
    <property type="entry name" value="Carbamoyltrans_HypF-like"/>
</dbReference>
<dbReference type="EC" id="6.2.-.-" evidence="8"/>
<dbReference type="UniPathway" id="UPA00335"/>
<feature type="domain" description="YrdC-like" evidence="11">
    <location>
        <begin position="202"/>
        <end position="389"/>
    </location>
</feature>
<dbReference type="GO" id="GO:0003725">
    <property type="term" value="F:double-stranded RNA binding"/>
    <property type="evidence" value="ECO:0007669"/>
    <property type="project" value="InterPro"/>
</dbReference>
<evidence type="ECO:0000259" key="10">
    <source>
        <dbReference type="PROSITE" id="PS51160"/>
    </source>
</evidence>
<evidence type="ECO:0000256" key="1">
    <source>
        <dbReference type="ARBA" id="ARBA00004711"/>
    </source>
</evidence>
<evidence type="ECO:0000256" key="7">
    <source>
        <dbReference type="ARBA" id="ARBA00048220"/>
    </source>
</evidence>
<dbReference type="NCBIfam" id="TIGR00143">
    <property type="entry name" value="hypF"/>
    <property type="match status" value="1"/>
</dbReference>
<dbReference type="InterPro" id="IPR041440">
    <property type="entry name" value="HypF_C"/>
</dbReference>
<dbReference type="PANTHER" id="PTHR42959:SF1">
    <property type="entry name" value="CARBAMOYLTRANSFERASE HYPF"/>
    <property type="match status" value="1"/>
</dbReference>
<organism evidence="12">
    <name type="scientific">Ignisphaera aggregans</name>
    <dbReference type="NCBI Taxonomy" id="334771"/>
    <lineage>
        <taxon>Archaea</taxon>
        <taxon>Thermoproteota</taxon>
        <taxon>Thermoprotei</taxon>
        <taxon>Desulfurococcales</taxon>
        <taxon>Desulfurococcaceae</taxon>
        <taxon>Ignisphaera</taxon>
    </lineage>
</organism>
<keyword evidence="5" id="KW-0863">Zinc-finger</keyword>
<evidence type="ECO:0000256" key="4">
    <source>
        <dbReference type="ARBA" id="ARBA00022723"/>
    </source>
</evidence>
<dbReference type="InterPro" id="IPR017945">
    <property type="entry name" value="DHBP_synth_RibB-like_a/b_dom"/>
</dbReference>
<dbReference type="Pfam" id="PF07503">
    <property type="entry name" value="zf-HYPF"/>
    <property type="match status" value="2"/>
</dbReference>
<keyword evidence="9" id="KW-0378">Hydrolase</keyword>
<dbReference type="InterPro" id="IPR043129">
    <property type="entry name" value="ATPase_NBD"/>
</dbReference>
<gene>
    <name evidence="12" type="primary">hypF</name>
    <name evidence="12" type="ORF">ENO26_06265</name>
</gene>
<dbReference type="EMBL" id="DSEU01000040">
    <property type="protein sequence ID" value="HEM67153.1"/>
    <property type="molecule type" value="Genomic_DNA"/>
</dbReference>
<dbReference type="Gene3D" id="3.30.420.360">
    <property type="match status" value="1"/>
</dbReference>
<accession>A0A7J2U4F8</accession>
<dbReference type="InterPro" id="IPR006070">
    <property type="entry name" value="Sua5-like_dom"/>
</dbReference>
<keyword evidence="3" id="KW-0436">Ligase</keyword>
<feature type="domain" description="Acylphosphatase-like" evidence="10">
    <location>
        <begin position="4"/>
        <end position="91"/>
    </location>
</feature>
<evidence type="ECO:0000256" key="2">
    <source>
        <dbReference type="ARBA" id="ARBA00008097"/>
    </source>
</evidence>
<dbReference type="Pfam" id="PF00708">
    <property type="entry name" value="Acylphosphatase"/>
    <property type="match status" value="1"/>
</dbReference>
<dbReference type="Pfam" id="PF01300">
    <property type="entry name" value="Sua5_yciO_yrdC"/>
    <property type="match status" value="1"/>
</dbReference>
<dbReference type="SUPFAM" id="SSF55821">
    <property type="entry name" value="YrdC/RibB"/>
    <property type="match status" value="1"/>
</dbReference>
<dbReference type="Pfam" id="PF17788">
    <property type="entry name" value="HypF_C"/>
    <property type="match status" value="1"/>
</dbReference>
<protein>
    <recommendedName>
        <fullName evidence="8">Carbamoyltransferase</fullName>
        <ecNumber evidence="8">6.2.-.-</ecNumber>
    </recommendedName>
</protein>
<dbReference type="Gene3D" id="3.30.420.40">
    <property type="match status" value="1"/>
</dbReference>
<dbReference type="PROSITE" id="PS51163">
    <property type="entry name" value="YRDC"/>
    <property type="match status" value="1"/>
</dbReference>
<dbReference type="InterPro" id="IPR055128">
    <property type="entry name" value="HypF_C_2"/>
</dbReference>
<dbReference type="GO" id="GO:0003998">
    <property type="term" value="F:acylphosphatase activity"/>
    <property type="evidence" value="ECO:0007669"/>
    <property type="project" value="UniProtKB-EC"/>
</dbReference>
<dbReference type="PANTHER" id="PTHR42959">
    <property type="entry name" value="CARBAMOYLTRANSFERASE"/>
    <property type="match status" value="1"/>
</dbReference>
<dbReference type="Pfam" id="PF22521">
    <property type="entry name" value="HypF_C_2"/>
    <property type="match status" value="1"/>
</dbReference>
<proteinExistence type="inferred from homology"/>
<dbReference type="InterPro" id="IPR004421">
    <property type="entry name" value="Carbamoyltransferase_HypF"/>
</dbReference>
<keyword evidence="12" id="KW-0808">Transferase</keyword>
<comment type="pathway">
    <text evidence="1">Protein modification; [NiFe] hydrogenase maturation.</text>
</comment>
<sequence length="781" mass="88276">MVKAIKIFVSGLVQGIGFRPAIHRAAVYSNVRGYVKNLGGSEVEIYVEGEEENIKSFINSLSRFLPPYTIIEEVHMHYENPHNLSRFIIEKSSGALVKKSMIPPDIGICEHCLKEVLDPSNRRYRYPFNSCAWCGPRYSMMYGIPYDRENTSMRKYRLCDECEKEYGDINNVRRHHAQGISCPRDGPQLYLYTSNGEAIDVNDPIREVAKLIDEGFIVAVKGVGGYHIACLATDDDVVLKLRKRKKRPSQPFAIMALDLDTLSRLIYFVPPSSIDLLLSPQRPIVLLPKREGSPVSYYVSPSMDVEGVFLPYTALHYLLLQEVRDRFLIMTSGNVHGQPMCRTEECVFKKLGNVIDYVLVHDREIVNRVDDSVIRFTNGEYVFLRRGRGYAPMWLRTPFNLDREVIAIGAELQTAAAIGFEDKVVLTPYVGDLDNVETMEELGEMLRFLMRSYGIEFTESIVMVTDKHPGYASRQLAYEICSKYGCNVMEVQHHYAHILSVLADRGLKVENNIIGIAIDGTGYGDDGTLWGGEIMVVNSEGYNRAGSLESIPITSEKDIEYPIRLLVATLAKIFGSQFYEIIEAISQSRYISELDREIVVRSVFEGRYIESSSVGRFLDMVSALLGVCHYRSYEGEPAIMLEAAARGGKLIDELEYIDVRYRDMFRIDTLSYMVKLLYVIQQYNNVANMYKLNDIAYTIQIALGRALASAALKSLYGRRNIEQYVVVGGGAAVNSYIIKGIMDVLKEANVKVYLPKKIPPNDGGIALGQVYAYYMSKAFRN</sequence>
<comment type="catalytic activity">
    <reaction evidence="7">
        <text>C-terminal L-cysteinyl-[HypE protein] + carbamoyl phosphate + ATP + H2O = C-terminal S-carboxamide-L-cysteinyl-[HypE protein] + AMP + phosphate + diphosphate + H(+)</text>
        <dbReference type="Rhea" id="RHEA:55636"/>
        <dbReference type="Rhea" id="RHEA-COMP:14247"/>
        <dbReference type="Rhea" id="RHEA-COMP:14392"/>
        <dbReference type="ChEBI" id="CHEBI:15377"/>
        <dbReference type="ChEBI" id="CHEBI:15378"/>
        <dbReference type="ChEBI" id="CHEBI:30616"/>
        <dbReference type="ChEBI" id="CHEBI:33019"/>
        <dbReference type="ChEBI" id="CHEBI:43474"/>
        <dbReference type="ChEBI" id="CHEBI:58228"/>
        <dbReference type="ChEBI" id="CHEBI:76913"/>
        <dbReference type="ChEBI" id="CHEBI:139126"/>
        <dbReference type="ChEBI" id="CHEBI:456215"/>
    </reaction>
</comment>
<keyword evidence="4" id="KW-0479">Metal-binding</keyword>
<name>A0A7J2U4F8_9CREN</name>
<evidence type="ECO:0000256" key="9">
    <source>
        <dbReference type="PROSITE-ProRule" id="PRU00520"/>
    </source>
</evidence>
<dbReference type="AlphaFoldDB" id="A0A7J2U4F8"/>
<dbReference type="InterPro" id="IPR011125">
    <property type="entry name" value="Znf_HypF"/>
</dbReference>
<evidence type="ECO:0000256" key="3">
    <source>
        <dbReference type="ARBA" id="ARBA00022598"/>
    </source>
</evidence>